<reference evidence="1 2" key="1">
    <citation type="submission" date="2019-11" db="EMBL/GenBank/DDBJ databases">
        <title>Genome sequences of 17 halophilic strains isolated from different environments.</title>
        <authorList>
            <person name="Furrow R.E."/>
        </authorList>
    </citation>
    <scope>NUCLEOTIDE SEQUENCE [LARGE SCALE GENOMIC DNA]</scope>
    <source>
        <strain evidence="1 2">22511_23_Filter</strain>
    </source>
</reference>
<sequence length="45" mass="5297">MDYLKRAFPVPFESKAKEGRTVVFSRVRPSFFINIHSVQEKQQPT</sequence>
<name>A0A845DNZ8_9BACI</name>
<dbReference type="Proteomes" id="UP000460949">
    <property type="component" value="Unassembled WGS sequence"/>
</dbReference>
<protein>
    <submittedName>
        <fullName evidence="1">Uncharacterized protein</fullName>
    </submittedName>
</protein>
<accession>A0A845DNZ8</accession>
<gene>
    <name evidence="1" type="ORF">GLW04_04425</name>
</gene>
<dbReference type="EMBL" id="WMET01000001">
    <property type="protein sequence ID" value="MYL19123.1"/>
    <property type="molecule type" value="Genomic_DNA"/>
</dbReference>
<evidence type="ECO:0000313" key="1">
    <source>
        <dbReference type="EMBL" id="MYL19123.1"/>
    </source>
</evidence>
<comment type="caution">
    <text evidence="1">The sequence shown here is derived from an EMBL/GenBank/DDBJ whole genome shotgun (WGS) entry which is preliminary data.</text>
</comment>
<dbReference type="AlphaFoldDB" id="A0A845DNZ8"/>
<proteinExistence type="predicted"/>
<evidence type="ECO:0000313" key="2">
    <source>
        <dbReference type="Proteomes" id="UP000460949"/>
    </source>
</evidence>
<organism evidence="1 2">
    <name type="scientific">Halobacillus litoralis</name>
    <dbReference type="NCBI Taxonomy" id="45668"/>
    <lineage>
        <taxon>Bacteria</taxon>
        <taxon>Bacillati</taxon>
        <taxon>Bacillota</taxon>
        <taxon>Bacilli</taxon>
        <taxon>Bacillales</taxon>
        <taxon>Bacillaceae</taxon>
        <taxon>Halobacillus</taxon>
    </lineage>
</organism>